<keyword evidence="2" id="KW-0472">Membrane</keyword>
<feature type="region of interest" description="Disordered" evidence="1">
    <location>
        <begin position="92"/>
        <end position="153"/>
    </location>
</feature>
<evidence type="ECO:0000313" key="4">
    <source>
        <dbReference type="Proteomes" id="UP000181917"/>
    </source>
</evidence>
<feature type="region of interest" description="Disordered" evidence="1">
    <location>
        <begin position="165"/>
        <end position="311"/>
    </location>
</feature>
<evidence type="ECO:0000256" key="1">
    <source>
        <dbReference type="SAM" id="MobiDB-lite"/>
    </source>
</evidence>
<evidence type="ECO:0000313" key="3">
    <source>
        <dbReference type="EMBL" id="SDQ31645.1"/>
    </source>
</evidence>
<keyword evidence="4" id="KW-1185">Reference proteome</keyword>
<keyword evidence="2" id="KW-1133">Transmembrane helix</keyword>
<reference evidence="3 4" key="1">
    <citation type="submission" date="2016-10" db="EMBL/GenBank/DDBJ databases">
        <authorList>
            <person name="de Groot N.N."/>
        </authorList>
    </citation>
    <scope>NUCLEOTIDE SEQUENCE [LARGE SCALE GENOMIC DNA]</scope>
    <source>
        <strain evidence="3 4">DSM 20117</strain>
    </source>
</reference>
<feature type="compositionally biased region" description="Low complexity" evidence="1">
    <location>
        <begin position="168"/>
        <end position="222"/>
    </location>
</feature>
<proteinExistence type="predicted"/>
<feature type="compositionally biased region" description="Basic residues" evidence="1">
    <location>
        <begin position="1"/>
        <end position="11"/>
    </location>
</feature>
<protein>
    <submittedName>
        <fullName evidence="3">Uncharacterized protein</fullName>
    </submittedName>
</protein>
<evidence type="ECO:0000256" key="2">
    <source>
        <dbReference type="SAM" id="Phobius"/>
    </source>
</evidence>
<feature type="compositionally biased region" description="Polar residues" evidence="1">
    <location>
        <begin position="99"/>
        <end position="108"/>
    </location>
</feature>
<feature type="compositionally biased region" description="Acidic residues" evidence="1">
    <location>
        <begin position="302"/>
        <end position="311"/>
    </location>
</feature>
<feature type="transmembrane region" description="Helical" evidence="2">
    <location>
        <begin position="38"/>
        <end position="61"/>
    </location>
</feature>
<accession>A0A1H0ZVZ7</accession>
<dbReference type="EMBL" id="FNKH01000002">
    <property type="protein sequence ID" value="SDQ31645.1"/>
    <property type="molecule type" value="Genomic_DNA"/>
</dbReference>
<sequence>MKNHSRGRRRAGPTVSSHGVTSLVRGRRRAKDQAPSAVPFRSVGALTGLAVVATVAAAAALPLNQAGSQEASAGRPQLQTSVKAWPISAPLNEAEPTFSRPTTDSTAAAQKDIKVAPSSVAQPTLGGDATERPAPMTTQSAADSTGEAAAPLPGVVGEATGAAKDKVAGATAAATDTAEKATATATDAADKATAATTGSPEPTASPTADAAVPTSPATSPPAKQSTRAVPEEPEPTRSTVPSHSAAPVEPAPTSEAADPEERHSPEPSPTADTRDEEREKHRRFRVRADVDVDLRLPVSLLGEDEDGSSSR</sequence>
<name>A0A1H0ZVZ7_9MICC</name>
<dbReference type="AlphaFoldDB" id="A0A1H0ZVZ7"/>
<feature type="region of interest" description="Disordered" evidence="1">
    <location>
        <begin position="1"/>
        <end position="37"/>
    </location>
</feature>
<dbReference type="Proteomes" id="UP000181917">
    <property type="component" value="Unassembled WGS sequence"/>
</dbReference>
<dbReference type="RefSeq" id="WP_139186727.1">
    <property type="nucleotide sequence ID" value="NZ_CP018863.1"/>
</dbReference>
<dbReference type="OrthoDB" id="9986112at2"/>
<keyword evidence="2" id="KW-0812">Transmembrane</keyword>
<gene>
    <name evidence="3" type="ORF">SAMN04489742_0600</name>
</gene>
<organism evidence="3 4">
    <name type="scientific">Crystallibacter crystallopoietes</name>
    <dbReference type="NCBI Taxonomy" id="37928"/>
    <lineage>
        <taxon>Bacteria</taxon>
        <taxon>Bacillati</taxon>
        <taxon>Actinomycetota</taxon>
        <taxon>Actinomycetes</taxon>
        <taxon>Micrococcales</taxon>
        <taxon>Micrococcaceae</taxon>
        <taxon>Crystallibacter</taxon>
    </lineage>
</organism>